<organism evidence="2 3">
    <name type="scientific">Massilia glaciei</name>
    <dbReference type="NCBI Taxonomy" id="1524097"/>
    <lineage>
        <taxon>Bacteria</taxon>
        <taxon>Pseudomonadati</taxon>
        <taxon>Pseudomonadota</taxon>
        <taxon>Betaproteobacteria</taxon>
        <taxon>Burkholderiales</taxon>
        <taxon>Oxalobacteraceae</taxon>
        <taxon>Telluria group</taxon>
        <taxon>Massilia</taxon>
    </lineage>
</organism>
<name>A0A2U2H9V6_9BURK</name>
<evidence type="ECO:0000313" key="2">
    <source>
        <dbReference type="EMBL" id="PWF39450.1"/>
    </source>
</evidence>
<evidence type="ECO:0000256" key="1">
    <source>
        <dbReference type="SAM" id="Phobius"/>
    </source>
</evidence>
<dbReference type="AlphaFoldDB" id="A0A2U2H9V6"/>
<dbReference type="Proteomes" id="UP000241421">
    <property type="component" value="Unassembled WGS sequence"/>
</dbReference>
<accession>A0A2U2H9V6</accession>
<evidence type="ECO:0000313" key="3">
    <source>
        <dbReference type="Proteomes" id="UP000241421"/>
    </source>
</evidence>
<reference evidence="2 3" key="1">
    <citation type="submission" date="2018-04" db="EMBL/GenBank/DDBJ databases">
        <title>Massilia violaceinigra sp. nov., a novel purple-pigmented bacterium isolated from Tianshan glacier, Xinjiang, China.</title>
        <authorList>
            <person name="Wang H."/>
        </authorList>
    </citation>
    <scope>NUCLEOTIDE SEQUENCE [LARGE SCALE GENOMIC DNA]</scope>
    <source>
        <strain evidence="2 3">B448-2</strain>
    </source>
</reference>
<dbReference type="EMBL" id="PXWF02000339">
    <property type="protein sequence ID" value="PWF39450.1"/>
    <property type="molecule type" value="Genomic_DNA"/>
</dbReference>
<comment type="caution">
    <text evidence="2">The sequence shown here is derived from an EMBL/GenBank/DDBJ whole genome shotgun (WGS) entry which is preliminary data.</text>
</comment>
<sequence>MEFSDKELALIEAAKSKASGASIGHVMLLVAMLAGLALMFAGLITSNVLAYLMMAAVGLSIALPQLGAGPKYEDLVKLLASKSKREDLAP</sequence>
<keyword evidence="1" id="KW-0812">Transmembrane</keyword>
<gene>
    <name evidence="2" type="ORF">C7C56_027005</name>
</gene>
<feature type="transmembrane region" description="Helical" evidence="1">
    <location>
        <begin position="21"/>
        <end position="42"/>
    </location>
</feature>
<keyword evidence="1" id="KW-1133">Transmembrane helix</keyword>
<dbReference type="OrthoDB" id="8780622at2"/>
<protein>
    <submittedName>
        <fullName evidence="2">Uncharacterized protein</fullName>
    </submittedName>
</protein>
<keyword evidence="1" id="KW-0472">Membrane</keyword>
<keyword evidence="3" id="KW-1185">Reference proteome</keyword>
<dbReference type="RefSeq" id="WP_106760428.1">
    <property type="nucleotide sequence ID" value="NZ_PXWF02000339.1"/>
</dbReference>
<proteinExistence type="predicted"/>
<feature type="transmembrane region" description="Helical" evidence="1">
    <location>
        <begin position="48"/>
        <end position="68"/>
    </location>
</feature>